<evidence type="ECO:0000313" key="3">
    <source>
        <dbReference type="Proteomes" id="UP001396898"/>
    </source>
</evidence>
<protein>
    <submittedName>
        <fullName evidence="2">Uncharacterized protein</fullName>
    </submittedName>
</protein>
<feature type="region of interest" description="Disordered" evidence="1">
    <location>
        <begin position="13"/>
        <end position="91"/>
    </location>
</feature>
<proteinExistence type="predicted"/>
<organism evidence="2 3">
    <name type="scientific">Apiospora marii</name>
    <dbReference type="NCBI Taxonomy" id="335849"/>
    <lineage>
        <taxon>Eukaryota</taxon>
        <taxon>Fungi</taxon>
        <taxon>Dikarya</taxon>
        <taxon>Ascomycota</taxon>
        <taxon>Pezizomycotina</taxon>
        <taxon>Sordariomycetes</taxon>
        <taxon>Xylariomycetidae</taxon>
        <taxon>Amphisphaeriales</taxon>
        <taxon>Apiosporaceae</taxon>
        <taxon>Apiospora</taxon>
    </lineage>
</organism>
<name>A0ABR1RN58_9PEZI</name>
<dbReference type="EMBL" id="JAQQWI010000012">
    <property type="protein sequence ID" value="KAK8016011.1"/>
    <property type="molecule type" value="Genomic_DNA"/>
</dbReference>
<feature type="region of interest" description="Disordered" evidence="1">
    <location>
        <begin position="275"/>
        <end position="321"/>
    </location>
</feature>
<feature type="region of interest" description="Disordered" evidence="1">
    <location>
        <begin position="211"/>
        <end position="256"/>
    </location>
</feature>
<feature type="compositionally biased region" description="Polar residues" evidence="1">
    <location>
        <begin position="75"/>
        <end position="91"/>
    </location>
</feature>
<comment type="caution">
    <text evidence="2">The sequence shown here is derived from an EMBL/GenBank/DDBJ whole genome shotgun (WGS) entry which is preliminary data.</text>
</comment>
<feature type="compositionally biased region" description="Low complexity" evidence="1">
    <location>
        <begin position="14"/>
        <end position="66"/>
    </location>
</feature>
<evidence type="ECO:0000313" key="2">
    <source>
        <dbReference type="EMBL" id="KAK8016011.1"/>
    </source>
</evidence>
<feature type="compositionally biased region" description="Low complexity" evidence="1">
    <location>
        <begin position="305"/>
        <end position="315"/>
    </location>
</feature>
<sequence length="321" mass="32830">MPSSWTEEILGALPTTNNNKSTSTRSTATATSTTTTSNRSTTSPATTTPAPPAATAATTSATMPSSWTEDISGPLPTTFSTGAAPANSTSTTPELALGWLRRQLLSTKWTRAFAAHLQLWDYSVLEGVAAVNADLGLRIASAKGFAGQVEAAAAAAKLVAATNPDAEARAAIALVAAGFARAVAETGDVETAKKAAAQALDMAASAAALLGSNSSSDSGSGSSHNNSSSRNSSSSNNNNNSIKNNGSTRTSTSSNSNMATTFSLFTNGSLSVKTSPLPAAPSSVSNKKHRNRSSHGLCSRRLQQQKKQQNQAFFQRGEGSL</sequence>
<keyword evidence="3" id="KW-1185">Reference proteome</keyword>
<accession>A0ABR1RN58</accession>
<evidence type="ECO:0000256" key="1">
    <source>
        <dbReference type="SAM" id="MobiDB-lite"/>
    </source>
</evidence>
<reference evidence="2 3" key="1">
    <citation type="submission" date="2023-01" db="EMBL/GenBank/DDBJ databases">
        <title>Analysis of 21 Apiospora genomes using comparative genomics revels a genus with tremendous synthesis potential of carbohydrate active enzymes and secondary metabolites.</title>
        <authorList>
            <person name="Sorensen T."/>
        </authorList>
    </citation>
    <scope>NUCLEOTIDE SEQUENCE [LARGE SCALE GENOMIC DNA]</scope>
    <source>
        <strain evidence="2 3">CBS 20057</strain>
    </source>
</reference>
<dbReference type="Proteomes" id="UP001396898">
    <property type="component" value="Unassembled WGS sequence"/>
</dbReference>
<gene>
    <name evidence="2" type="ORF">PG991_008899</name>
</gene>